<evidence type="ECO:0000256" key="2">
    <source>
        <dbReference type="ARBA" id="ARBA00022636"/>
    </source>
</evidence>
<dbReference type="RefSeq" id="WP_420795802.1">
    <property type="nucleotide sequence ID" value="NZ_FOFO01000006.1"/>
</dbReference>
<evidence type="ECO:0000313" key="5">
    <source>
        <dbReference type="EMBL" id="SEP80454.1"/>
    </source>
</evidence>
<dbReference type="PROSITE" id="PS50883">
    <property type="entry name" value="EAL"/>
    <property type="match status" value="1"/>
</dbReference>
<dbReference type="InterPro" id="IPR050706">
    <property type="entry name" value="Cyclic-di-GMP_PDE-like"/>
</dbReference>
<dbReference type="EC" id="3.1.4.52" evidence="1"/>
<keyword evidence="2" id="KW-0973">c-di-GMP</keyword>
<dbReference type="Pfam" id="PF00990">
    <property type="entry name" value="GGDEF"/>
    <property type="match status" value="1"/>
</dbReference>
<dbReference type="SMART" id="SM00267">
    <property type="entry name" value="GGDEF"/>
    <property type="match status" value="1"/>
</dbReference>
<protein>
    <recommendedName>
        <fullName evidence="1">cyclic-guanylate-specific phosphodiesterase</fullName>
        <ecNumber evidence="1">3.1.4.52</ecNumber>
    </recommendedName>
</protein>
<dbReference type="SUPFAM" id="SSF55781">
    <property type="entry name" value="GAF domain-like"/>
    <property type="match status" value="1"/>
</dbReference>
<dbReference type="SUPFAM" id="SSF55073">
    <property type="entry name" value="Nucleotide cyclase"/>
    <property type="match status" value="1"/>
</dbReference>
<organism evidence="5 6">
    <name type="scientific">Ectothiorhodospira magna</name>
    <dbReference type="NCBI Taxonomy" id="867345"/>
    <lineage>
        <taxon>Bacteria</taxon>
        <taxon>Pseudomonadati</taxon>
        <taxon>Pseudomonadota</taxon>
        <taxon>Gammaproteobacteria</taxon>
        <taxon>Chromatiales</taxon>
        <taxon>Ectothiorhodospiraceae</taxon>
        <taxon>Ectothiorhodospira</taxon>
    </lineage>
</organism>
<dbReference type="PANTHER" id="PTHR33121">
    <property type="entry name" value="CYCLIC DI-GMP PHOSPHODIESTERASE PDEF"/>
    <property type="match status" value="1"/>
</dbReference>
<dbReference type="InterPro" id="IPR000160">
    <property type="entry name" value="GGDEF_dom"/>
</dbReference>
<dbReference type="CDD" id="cd01948">
    <property type="entry name" value="EAL"/>
    <property type="match status" value="1"/>
</dbReference>
<evidence type="ECO:0000259" key="3">
    <source>
        <dbReference type="PROSITE" id="PS50883"/>
    </source>
</evidence>
<dbReference type="EMBL" id="FOFO01000006">
    <property type="protein sequence ID" value="SEP80454.1"/>
    <property type="molecule type" value="Genomic_DNA"/>
</dbReference>
<dbReference type="SMART" id="SM00052">
    <property type="entry name" value="EAL"/>
    <property type="match status" value="1"/>
</dbReference>
<keyword evidence="6" id="KW-1185">Reference proteome</keyword>
<evidence type="ECO:0000259" key="4">
    <source>
        <dbReference type="PROSITE" id="PS50887"/>
    </source>
</evidence>
<dbReference type="InterPro" id="IPR029787">
    <property type="entry name" value="Nucleotide_cyclase"/>
</dbReference>
<dbReference type="CDD" id="cd01949">
    <property type="entry name" value="GGDEF"/>
    <property type="match status" value="1"/>
</dbReference>
<dbReference type="AlphaFoldDB" id="A0A1H9AUJ8"/>
<dbReference type="Pfam" id="PF00563">
    <property type="entry name" value="EAL"/>
    <property type="match status" value="1"/>
</dbReference>
<dbReference type="PANTHER" id="PTHR33121:SF70">
    <property type="entry name" value="SIGNALING PROTEIN YKOW"/>
    <property type="match status" value="1"/>
</dbReference>
<dbReference type="InterPro" id="IPR001633">
    <property type="entry name" value="EAL_dom"/>
</dbReference>
<reference evidence="5 6" key="1">
    <citation type="submission" date="2016-10" db="EMBL/GenBank/DDBJ databases">
        <authorList>
            <person name="de Groot N.N."/>
        </authorList>
    </citation>
    <scope>NUCLEOTIDE SEQUENCE [LARGE SCALE GENOMIC DNA]</scope>
    <source>
        <strain evidence="5 6">B7-7</strain>
    </source>
</reference>
<dbReference type="GO" id="GO:0071111">
    <property type="term" value="F:cyclic-guanylate-specific phosphodiesterase activity"/>
    <property type="evidence" value="ECO:0007669"/>
    <property type="project" value="UniProtKB-EC"/>
</dbReference>
<dbReference type="Gene3D" id="3.20.20.450">
    <property type="entry name" value="EAL domain"/>
    <property type="match status" value="1"/>
</dbReference>
<dbReference type="InterPro" id="IPR035919">
    <property type="entry name" value="EAL_sf"/>
</dbReference>
<feature type="domain" description="EAL" evidence="3">
    <location>
        <begin position="395"/>
        <end position="649"/>
    </location>
</feature>
<dbReference type="NCBIfam" id="TIGR00254">
    <property type="entry name" value="GGDEF"/>
    <property type="match status" value="1"/>
</dbReference>
<feature type="domain" description="GGDEF" evidence="4">
    <location>
        <begin position="241"/>
        <end position="386"/>
    </location>
</feature>
<dbReference type="Gene3D" id="3.30.70.270">
    <property type="match status" value="1"/>
</dbReference>
<dbReference type="Proteomes" id="UP000199496">
    <property type="component" value="Unassembled WGS sequence"/>
</dbReference>
<dbReference type="STRING" id="867345.SAMN05421693_10693"/>
<dbReference type="InterPro" id="IPR043128">
    <property type="entry name" value="Rev_trsase/Diguanyl_cyclase"/>
</dbReference>
<sequence length="650" mass="74281">MMTRNKSTRPTDIDYLQQRVTYLEAEHQRYHHAMDVLASMASIFGDHHHHRDMSAILRSTHDCIHRILPLDDAGYYLVDDESSFNLAYRQPGCGNPDLEMAVERLIEEGTFAWAINQNHPVCVNAGPDYPAGAHLVLHVISTRTRIRGMFVGCMFGNPQLADRTGLKVLSIILFNSAYALESAALYTLREHQHNTLRKITQRQSRELLHQHSHDTLTGLPNRVLFNDRLNQLLQRRTAPNIHLAVILMDLDHFKRVNDSLGHRAGDLLIRRLATDMRNTFLCAEEVKRYHLDAANITISRLGGDEFGILLEHVDSLDLVARFVQQLIESVSREHEVMDHQVFVTCSAGISIHPFDGDDADTLIKNADAAMYEAKQRGRNLYQFYTQDLNSRTYRHLVMENQLVKALAKDEFDLHYQPQISLRNGQVEALEALVRWHHPEKGLQNPAHFIPLAEDTGIIEGLGQWVLRRVCQDILRLRQAGIELPRMAINLSARQFRQVDLVERYTHILSEYGISPSHIELELTESTIMQDIKVAVDIFEQLHQLGFRLAVDDFGTGYSSLNNLKHFPIHSLKIDRSFVSDTPHDRDDTAIVTAIVAMAKSLGLEVVAEGVENEDQLNFLKKLDCELIQGYYYSKPLPFDEVCQYLMAPDR</sequence>
<evidence type="ECO:0000256" key="1">
    <source>
        <dbReference type="ARBA" id="ARBA00012282"/>
    </source>
</evidence>
<proteinExistence type="predicted"/>
<evidence type="ECO:0000313" key="6">
    <source>
        <dbReference type="Proteomes" id="UP000199496"/>
    </source>
</evidence>
<accession>A0A1H9AUJ8</accession>
<dbReference type="SUPFAM" id="SSF141868">
    <property type="entry name" value="EAL domain-like"/>
    <property type="match status" value="1"/>
</dbReference>
<gene>
    <name evidence="5" type="ORF">SAMN05421693_10693</name>
</gene>
<dbReference type="PROSITE" id="PS50887">
    <property type="entry name" value="GGDEF"/>
    <property type="match status" value="1"/>
</dbReference>
<dbReference type="FunFam" id="3.20.20.450:FF:000001">
    <property type="entry name" value="Cyclic di-GMP phosphodiesterase yahA"/>
    <property type="match status" value="1"/>
</dbReference>
<name>A0A1H9AUJ8_9GAMM</name>